<sequence>MDARLQAHLEAGAILRLAESQGGFGTVLAKGEHDAGTILIVILCRGADAVLFERMPQLDGSRKFVAAKRENAEKRPEFSDYLTRRRAQDPDAWLIEVDIADPQRFVAALDEMI</sequence>
<dbReference type="STRING" id="1112.A9D12_04570"/>
<dbReference type="Gene3D" id="3.40.1530.20">
    <property type="entry name" value="Protein of unknown function (DUF1491)"/>
    <property type="match status" value="1"/>
</dbReference>
<dbReference type="InterPro" id="IPR009964">
    <property type="entry name" value="DUF1491"/>
</dbReference>
<proteinExistence type="predicted"/>
<dbReference type="RefSeq" id="WP_068350210.1">
    <property type="nucleotide sequence ID" value="NZ_CP016033.1"/>
</dbReference>
<accession>A0A192D2X2</accession>
<protein>
    <recommendedName>
        <fullName evidence="3">DUF1491 domain-containing protein</fullName>
    </recommendedName>
</protein>
<evidence type="ECO:0000313" key="2">
    <source>
        <dbReference type="Proteomes" id="UP000078263"/>
    </source>
</evidence>
<dbReference type="Proteomes" id="UP000078263">
    <property type="component" value="Chromosome"/>
</dbReference>
<dbReference type="KEGG" id="pns:A9D12_04570"/>
<dbReference type="AlphaFoldDB" id="A0A192D2X2"/>
<evidence type="ECO:0008006" key="3">
    <source>
        <dbReference type="Google" id="ProtNLM"/>
    </source>
</evidence>
<organism evidence="1 2">
    <name type="scientific">Erythrobacter neustonensis</name>
    <dbReference type="NCBI Taxonomy" id="1112"/>
    <lineage>
        <taxon>Bacteria</taxon>
        <taxon>Pseudomonadati</taxon>
        <taxon>Pseudomonadota</taxon>
        <taxon>Alphaproteobacteria</taxon>
        <taxon>Sphingomonadales</taxon>
        <taxon>Erythrobacteraceae</taxon>
        <taxon>Erythrobacter/Porphyrobacter group</taxon>
        <taxon>Erythrobacter</taxon>
    </lineage>
</organism>
<keyword evidence="2" id="KW-1185">Reference proteome</keyword>
<evidence type="ECO:0000313" key="1">
    <source>
        <dbReference type="EMBL" id="ANK12341.1"/>
    </source>
</evidence>
<dbReference type="Pfam" id="PF07372">
    <property type="entry name" value="DUF1491"/>
    <property type="match status" value="1"/>
</dbReference>
<dbReference type="OrthoDB" id="9809136at2"/>
<reference evidence="1 2" key="1">
    <citation type="submission" date="2016-05" db="EMBL/GenBank/DDBJ databases">
        <title>Compelete Genome Sequence of Bacteriochlorophyll-Synthesizing Bacterium Porphyrobacter neustonensis DSM 9434.</title>
        <authorList>
            <person name="Shi X.-L."/>
            <person name="Wu Y.-H."/>
            <person name="Cheng H."/>
            <person name="Xu L."/>
            <person name="Zhang X.-Q."/>
            <person name="Wang C.-S."/>
            <person name="Xu X.-W."/>
        </authorList>
    </citation>
    <scope>NUCLEOTIDE SEQUENCE [LARGE SCALE GENOMIC DNA]</scope>
    <source>
        <strain evidence="1 2">DSM 9434</strain>
    </source>
</reference>
<name>A0A192D2X2_9SPHN</name>
<gene>
    <name evidence="1" type="ORF">A9D12_04570</name>
</gene>
<dbReference type="EMBL" id="CP016033">
    <property type="protein sequence ID" value="ANK12341.1"/>
    <property type="molecule type" value="Genomic_DNA"/>
</dbReference>